<name>A0A512BRU7_9HYPH</name>
<reference evidence="2 3" key="1">
    <citation type="submission" date="2019-07" db="EMBL/GenBank/DDBJ databases">
        <title>Whole genome shotgun sequence of Microvirga aerophila NBRC 106136.</title>
        <authorList>
            <person name="Hosoyama A."/>
            <person name="Uohara A."/>
            <person name="Ohji S."/>
            <person name="Ichikawa N."/>
        </authorList>
    </citation>
    <scope>NUCLEOTIDE SEQUENCE [LARGE SCALE GENOMIC DNA]</scope>
    <source>
        <strain evidence="2 3">NBRC 106136</strain>
    </source>
</reference>
<accession>A0A512BRU7</accession>
<dbReference type="RefSeq" id="WP_114187110.1">
    <property type="nucleotide sequence ID" value="NZ_BJYU01000026.1"/>
</dbReference>
<dbReference type="EMBL" id="BJYU01000026">
    <property type="protein sequence ID" value="GEO14622.1"/>
    <property type="molecule type" value="Genomic_DNA"/>
</dbReference>
<dbReference type="PANTHER" id="PTHR12526">
    <property type="entry name" value="GLYCOSYLTRANSFERASE"/>
    <property type="match status" value="1"/>
</dbReference>
<evidence type="ECO:0000313" key="3">
    <source>
        <dbReference type="Proteomes" id="UP000321085"/>
    </source>
</evidence>
<dbReference type="GO" id="GO:0016757">
    <property type="term" value="F:glycosyltransferase activity"/>
    <property type="evidence" value="ECO:0007669"/>
    <property type="project" value="InterPro"/>
</dbReference>
<dbReference type="SUPFAM" id="SSF53756">
    <property type="entry name" value="UDP-Glycosyltransferase/glycogen phosphorylase"/>
    <property type="match status" value="1"/>
</dbReference>
<dbReference type="CDD" id="cd03801">
    <property type="entry name" value="GT4_PimA-like"/>
    <property type="match status" value="1"/>
</dbReference>
<sequence>MKIGLVSSAIPLVQGGGRFIVDWLAPKLVEAGHEVETVWIPQVDDPATLFQQMLAFRLMDLNDSFDRVITFRPPAHVVRHHTKIVWFIHHIRQFYDLWETDYNPLPRTAYWEAYRANLKTADTKALDEAHKIFTNSAIVQKRLKTFNGVDAEVLYPPVLAPERFFAEAWGGEIAFICRVEHHKRQHLAIEAMKLTRTPVRLRIAGRSASAEYADYLRKLIALRELEDRVTLDLRWISEGEKTSLLSTALAAIYVPLDEDSYGYPTIEAALARKTTVTVSDSGGVPEFIIDGVSGIVADPDPAALADAFDRVWTDRKLARDLGQNAYQRLAELRIHWEHVIERLTS</sequence>
<keyword evidence="2" id="KW-0808">Transferase</keyword>
<evidence type="ECO:0000313" key="2">
    <source>
        <dbReference type="EMBL" id="GEO14622.1"/>
    </source>
</evidence>
<dbReference type="InterPro" id="IPR001296">
    <property type="entry name" value="Glyco_trans_1"/>
</dbReference>
<comment type="caution">
    <text evidence="2">The sequence shown here is derived from an EMBL/GenBank/DDBJ whole genome shotgun (WGS) entry which is preliminary data.</text>
</comment>
<dbReference type="OrthoDB" id="9807414at2"/>
<keyword evidence="3" id="KW-1185">Reference proteome</keyword>
<dbReference type="PANTHER" id="PTHR12526:SF635">
    <property type="entry name" value="GLYCOSYL TRANSFERASE GROUP 1"/>
    <property type="match status" value="1"/>
</dbReference>
<dbReference type="AlphaFoldDB" id="A0A512BRU7"/>
<feature type="domain" description="Glycosyl transferase family 1" evidence="1">
    <location>
        <begin position="173"/>
        <end position="328"/>
    </location>
</feature>
<gene>
    <name evidence="2" type="ORF">MAE02_23180</name>
</gene>
<proteinExistence type="predicted"/>
<dbReference type="Gene3D" id="3.40.50.2000">
    <property type="entry name" value="Glycogen Phosphorylase B"/>
    <property type="match status" value="2"/>
</dbReference>
<organism evidence="2 3">
    <name type="scientific">Microvirga aerophila</name>
    <dbReference type="NCBI Taxonomy" id="670291"/>
    <lineage>
        <taxon>Bacteria</taxon>
        <taxon>Pseudomonadati</taxon>
        <taxon>Pseudomonadota</taxon>
        <taxon>Alphaproteobacteria</taxon>
        <taxon>Hyphomicrobiales</taxon>
        <taxon>Methylobacteriaceae</taxon>
        <taxon>Microvirga</taxon>
    </lineage>
</organism>
<protein>
    <submittedName>
        <fullName evidence="2">Glycosyl transferase</fullName>
    </submittedName>
</protein>
<evidence type="ECO:0000259" key="1">
    <source>
        <dbReference type="Pfam" id="PF00534"/>
    </source>
</evidence>
<dbReference type="Proteomes" id="UP000321085">
    <property type="component" value="Unassembled WGS sequence"/>
</dbReference>
<dbReference type="Pfam" id="PF00534">
    <property type="entry name" value="Glycos_transf_1"/>
    <property type="match status" value="1"/>
</dbReference>